<dbReference type="InterPro" id="IPR028994">
    <property type="entry name" value="Integrin_alpha_N"/>
</dbReference>
<evidence type="ECO:0000313" key="3">
    <source>
        <dbReference type="Proteomes" id="UP000654993"/>
    </source>
</evidence>
<keyword evidence="1" id="KW-1133">Transmembrane helix</keyword>
<dbReference type="Proteomes" id="UP000654993">
    <property type="component" value="Unassembled WGS sequence"/>
</dbReference>
<protein>
    <recommendedName>
        <fullName evidence="4">VCBS repeat-containing protein</fullName>
    </recommendedName>
</protein>
<evidence type="ECO:0000256" key="1">
    <source>
        <dbReference type="SAM" id="Phobius"/>
    </source>
</evidence>
<comment type="caution">
    <text evidence="2">The sequence shown here is derived from an EMBL/GenBank/DDBJ whole genome shotgun (WGS) entry which is preliminary data.</text>
</comment>
<sequence length="533" mass="60816">MLRTIGRYALFVLYCLYIHLAYHLLLLGSFADWSLAALLFVPIAGLMFWLVPPQQRKAAIVYTLTYIFFDQAIQRVHWMETHWFILNSLFIGLFIYPIVRWYAKLKLIPTILALVIAFTMNAVLPERMVQGLSHLWPMAVTDELYYGELSDPFPFTLADLNGDGRDEIITIGNTDSKPRIVRIDEREYEIESPQFSLFVYEWNNGLKRIPAEQLDAERIKALVPQEYIGFPYYILTDDLRLEPLVTRQHLAESMTQFGTAPFRSLLMNTENIRFLLEQKGGLYDEVRETGRFTDVRLAKGRLSGAYDGQAFDIASDATQIIGAIQLGEGREGLLVKGMNIHLYEMTEGGLTETHVLTRAMQTNLAQSNILITDVNRNGIEELTIAFPYTIILEPKANGEWDILWGTRERSFRLESVMNPGTEDETLLAMSKSMLRASDVNYLTGFTYTDEGLQREWKVFLPAVVRTIAGDLDGDGRDEIVMSRAGIHKLYVWAPHNIPVIEILSGLTVLLAAGLAVYRWRWQHAKQGQSQSRS</sequence>
<dbReference type="AlphaFoldDB" id="A0A916VHB2"/>
<dbReference type="SUPFAM" id="SSF69318">
    <property type="entry name" value="Integrin alpha N-terminal domain"/>
    <property type="match status" value="1"/>
</dbReference>
<keyword evidence="3" id="KW-1185">Reference proteome</keyword>
<dbReference type="RefSeq" id="WP_200967636.1">
    <property type="nucleotide sequence ID" value="NZ_BMAQ01000046.1"/>
</dbReference>
<keyword evidence="1" id="KW-0472">Membrane</keyword>
<feature type="transmembrane region" description="Helical" evidence="1">
    <location>
        <begin position="7"/>
        <end position="27"/>
    </location>
</feature>
<dbReference type="EMBL" id="BMAQ01000046">
    <property type="protein sequence ID" value="GFR39441.1"/>
    <property type="molecule type" value="Genomic_DNA"/>
</dbReference>
<feature type="transmembrane region" description="Helical" evidence="1">
    <location>
        <begin position="33"/>
        <end position="51"/>
    </location>
</feature>
<reference evidence="2" key="2">
    <citation type="journal article" date="2021" name="Data Brief">
        <title>Draft genome sequence data of the facultative, thermophilic, xylanolytic bacterium Paenibacillus sp. strain DA-C8.</title>
        <authorList>
            <person name="Chhe C."/>
            <person name="Uke A."/>
            <person name="Baramee S."/>
            <person name="Ungkulpasvich U."/>
            <person name="Tachaapaikoon C."/>
            <person name="Pason P."/>
            <person name="Waeonukul R."/>
            <person name="Ratanakhanokchai K."/>
            <person name="Kosugi A."/>
        </authorList>
    </citation>
    <scope>NUCLEOTIDE SEQUENCE</scope>
    <source>
        <strain evidence="2">DA-C8</strain>
    </source>
</reference>
<gene>
    <name evidence="2" type="ORF">PRECH8_27370</name>
</gene>
<evidence type="ECO:0000313" key="2">
    <source>
        <dbReference type="EMBL" id="GFR39441.1"/>
    </source>
</evidence>
<proteinExistence type="predicted"/>
<keyword evidence="1" id="KW-0812">Transmembrane</keyword>
<feature type="transmembrane region" description="Helical" evidence="1">
    <location>
        <begin position="82"/>
        <end position="99"/>
    </location>
</feature>
<feature type="transmembrane region" description="Helical" evidence="1">
    <location>
        <begin position="497"/>
        <end position="517"/>
    </location>
</feature>
<reference evidence="2" key="1">
    <citation type="submission" date="2020-08" db="EMBL/GenBank/DDBJ databases">
        <authorList>
            <person name="Uke A."/>
            <person name="Chhe C."/>
            <person name="Baramee S."/>
            <person name="Kosugi A."/>
        </authorList>
    </citation>
    <scope>NUCLEOTIDE SEQUENCE</scope>
    <source>
        <strain evidence="2">DA-C8</strain>
    </source>
</reference>
<evidence type="ECO:0008006" key="4">
    <source>
        <dbReference type="Google" id="ProtNLM"/>
    </source>
</evidence>
<name>A0A916VHB2_9BACL</name>
<accession>A0A916VHB2</accession>
<organism evidence="2 3">
    <name type="scientific">Insulibacter thermoxylanivorax</name>
    <dbReference type="NCBI Taxonomy" id="2749268"/>
    <lineage>
        <taxon>Bacteria</taxon>
        <taxon>Bacillati</taxon>
        <taxon>Bacillota</taxon>
        <taxon>Bacilli</taxon>
        <taxon>Bacillales</taxon>
        <taxon>Paenibacillaceae</taxon>
        <taxon>Insulibacter</taxon>
    </lineage>
</organism>